<comment type="similarity">
    <text evidence="1">Belongs to the NSRP1 family.</text>
</comment>
<dbReference type="EMBL" id="JACBKZ010000003">
    <property type="protein sequence ID" value="KAF5954559.1"/>
    <property type="molecule type" value="Genomic_DNA"/>
</dbReference>
<keyword evidence="6" id="KW-1185">Reference proteome</keyword>
<name>A0A7J7HPH0_CAMSI</name>
<dbReference type="Proteomes" id="UP000593564">
    <property type="component" value="Unassembled WGS sequence"/>
</dbReference>
<comment type="caution">
    <text evidence="5">The sequence shown here is derived from an EMBL/GenBank/DDBJ whole genome shotgun (WGS) entry which is preliminary data.</text>
</comment>
<feature type="compositionally biased region" description="Basic and acidic residues" evidence="3">
    <location>
        <begin position="18"/>
        <end position="38"/>
    </location>
</feature>
<accession>A0A7J7HPH0</accession>
<evidence type="ECO:0000259" key="4">
    <source>
        <dbReference type="Pfam" id="PF09745"/>
    </source>
</evidence>
<dbReference type="AlphaFoldDB" id="A0A7J7HPH0"/>
<evidence type="ECO:0000256" key="1">
    <source>
        <dbReference type="ARBA" id="ARBA00010126"/>
    </source>
</evidence>
<dbReference type="PANTHER" id="PTHR30060">
    <property type="entry name" value="INNER MEMBRANE PROTEIN"/>
    <property type="match status" value="1"/>
</dbReference>
<organism evidence="5 6">
    <name type="scientific">Camellia sinensis</name>
    <name type="common">Tea plant</name>
    <name type="synonym">Thea sinensis</name>
    <dbReference type="NCBI Taxonomy" id="4442"/>
    <lineage>
        <taxon>Eukaryota</taxon>
        <taxon>Viridiplantae</taxon>
        <taxon>Streptophyta</taxon>
        <taxon>Embryophyta</taxon>
        <taxon>Tracheophyta</taxon>
        <taxon>Spermatophyta</taxon>
        <taxon>Magnoliopsida</taxon>
        <taxon>eudicotyledons</taxon>
        <taxon>Gunneridae</taxon>
        <taxon>Pentapetalae</taxon>
        <taxon>asterids</taxon>
        <taxon>Ericales</taxon>
        <taxon>Theaceae</taxon>
        <taxon>Camellia</taxon>
    </lineage>
</organism>
<sequence length="248" mass="28232">MVIMEICVEFEKVVAEEEFDRRRRGEEGSIAAEDERRGSKQPARPPLPPPLGFCDEDEDDVKKEISRQASKNKALKDIEEQHKKALEEDPSMFGYDGVYDEMKEKVVDPLAHLSLMVNDGVCYSLFKLKCQQSNLCHHSTKLGLTLEPPKSFPTIEEFHYFFHNFLLLGLNFSDQGFGFWSSYEYRDELDSSLLLTSKFSAAVTAANVLLDADPVSMELSWPPEDPLGDRCDKFVTAVMDSTHAFKVY</sequence>
<keyword evidence="2" id="KW-0175">Coiled coil</keyword>
<feature type="region of interest" description="Disordered" evidence="3">
    <location>
        <begin position="18"/>
        <end position="59"/>
    </location>
</feature>
<evidence type="ECO:0000313" key="5">
    <source>
        <dbReference type="EMBL" id="KAF5954559.1"/>
    </source>
</evidence>
<dbReference type="InterPro" id="IPR018612">
    <property type="entry name" value="NSRP1_N"/>
</dbReference>
<dbReference type="Pfam" id="PF09745">
    <property type="entry name" value="NSRP1_N"/>
    <property type="match status" value="1"/>
</dbReference>
<evidence type="ECO:0000256" key="3">
    <source>
        <dbReference type="SAM" id="MobiDB-lite"/>
    </source>
</evidence>
<proteinExistence type="inferred from homology"/>
<reference evidence="5 6" key="2">
    <citation type="submission" date="2020-07" db="EMBL/GenBank/DDBJ databases">
        <title>Genome assembly of wild tea tree DASZ reveals pedigree and selection history of tea varieties.</title>
        <authorList>
            <person name="Zhang W."/>
        </authorList>
    </citation>
    <scope>NUCLEOTIDE SEQUENCE [LARGE SCALE GENOMIC DNA]</scope>
    <source>
        <strain evidence="6">cv. G240</strain>
        <tissue evidence="5">Leaf</tissue>
    </source>
</reference>
<gene>
    <name evidence="5" type="ORF">HYC85_007415</name>
</gene>
<dbReference type="GO" id="GO:0000381">
    <property type="term" value="P:regulation of alternative mRNA splicing, via spliceosome"/>
    <property type="evidence" value="ECO:0007669"/>
    <property type="project" value="InterPro"/>
</dbReference>
<evidence type="ECO:0000313" key="6">
    <source>
        <dbReference type="Proteomes" id="UP000593564"/>
    </source>
</evidence>
<reference evidence="6" key="1">
    <citation type="journal article" date="2020" name="Nat. Commun.">
        <title>Genome assembly of wild tea tree DASZ reveals pedigree and selection history of tea varieties.</title>
        <authorList>
            <person name="Zhang W."/>
            <person name="Zhang Y."/>
            <person name="Qiu H."/>
            <person name="Guo Y."/>
            <person name="Wan H."/>
            <person name="Zhang X."/>
            <person name="Scossa F."/>
            <person name="Alseekh S."/>
            <person name="Zhang Q."/>
            <person name="Wang P."/>
            <person name="Xu L."/>
            <person name="Schmidt M.H."/>
            <person name="Jia X."/>
            <person name="Li D."/>
            <person name="Zhu A."/>
            <person name="Guo F."/>
            <person name="Chen W."/>
            <person name="Ni D."/>
            <person name="Usadel B."/>
            <person name="Fernie A.R."/>
            <person name="Wen W."/>
        </authorList>
    </citation>
    <scope>NUCLEOTIDE SEQUENCE [LARGE SCALE GENOMIC DNA]</scope>
    <source>
        <strain evidence="6">cv. G240</strain>
    </source>
</reference>
<dbReference type="PANTHER" id="PTHR30060:SF0">
    <property type="entry name" value="COILED-COIL PROTEIN (DUF2040)-RELATED"/>
    <property type="match status" value="1"/>
</dbReference>
<protein>
    <recommendedName>
        <fullName evidence="4">Nuclear speckle splicing regulatory protein 1 N-terminal domain-containing protein</fullName>
    </recommendedName>
</protein>
<evidence type="ECO:0000256" key="2">
    <source>
        <dbReference type="ARBA" id="ARBA00023054"/>
    </source>
</evidence>
<feature type="domain" description="Nuclear speckle splicing regulatory protein 1 N-terminal" evidence="4">
    <location>
        <begin position="79"/>
        <end position="105"/>
    </location>
</feature>